<dbReference type="Pfam" id="PF13291">
    <property type="entry name" value="ACT_4"/>
    <property type="match status" value="1"/>
</dbReference>
<evidence type="ECO:0000256" key="5">
    <source>
        <dbReference type="ARBA" id="ARBA00032407"/>
    </source>
</evidence>
<evidence type="ECO:0000256" key="3">
    <source>
        <dbReference type="ARBA" id="ARBA00025704"/>
    </source>
</evidence>
<dbReference type="InterPro" id="IPR012675">
    <property type="entry name" value="Beta-grasp_dom_sf"/>
</dbReference>
<reference evidence="9" key="1">
    <citation type="submission" date="2024-05" db="EMBL/GenBank/DDBJ databases">
        <title>Genome sequencing of novel strain.</title>
        <authorList>
            <person name="Ganbat D."/>
            <person name="Ganbat S."/>
            <person name="Lee S.-J."/>
        </authorList>
    </citation>
    <scope>NUCLEOTIDE SEQUENCE</scope>
    <source>
        <strain evidence="9">SMD15-11</strain>
    </source>
</reference>
<dbReference type="PROSITE" id="PS51671">
    <property type="entry name" value="ACT"/>
    <property type="match status" value="1"/>
</dbReference>
<dbReference type="GO" id="GO:0008893">
    <property type="term" value="F:guanosine-3',5'-bis(diphosphate) 3'-diphosphatase activity"/>
    <property type="evidence" value="ECO:0007669"/>
    <property type="project" value="TreeGrafter"/>
</dbReference>
<dbReference type="AlphaFoldDB" id="A0AB39UZL9"/>
<feature type="domain" description="ACT" evidence="7">
    <location>
        <begin position="669"/>
        <end position="744"/>
    </location>
</feature>
<dbReference type="Pfam" id="PF19296">
    <property type="entry name" value="RelA_AH_RIS"/>
    <property type="match status" value="1"/>
</dbReference>
<evidence type="ECO:0000256" key="1">
    <source>
        <dbReference type="ARBA" id="ARBA00007476"/>
    </source>
</evidence>
<evidence type="ECO:0000256" key="4">
    <source>
        <dbReference type="ARBA" id="ARBA00029754"/>
    </source>
</evidence>
<dbReference type="CDD" id="cd05399">
    <property type="entry name" value="NT_Rel-Spo_like"/>
    <property type="match status" value="1"/>
</dbReference>
<dbReference type="PROSITE" id="PS51880">
    <property type="entry name" value="TGS"/>
    <property type="match status" value="1"/>
</dbReference>
<dbReference type="SUPFAM" id="SSF109604">
    <property type="entry name" value="HD-domain/PDEase-like"/>
    <property type="match status" value="1"/>
</dbReference>
<evidence type="ECO:0000256" key="6">
    <source>
        <dbReference type="ARBA" id="ARBA00033308"/>
    </source>
</evidence>
<dbReference type="Gene3D" id="1.10.3210.10">
    <property type="entry name" value="Hypothetical protein af1432"/>
    <property type="match status" value="1"/>
</dbReference>
<feature type="domain" description="TGS" evidence="8">
    <location>
        <begin position="416"/>
        <end position="477"/>
    </location>
</feature>
<evidence type="ECO:0000313" key="9">
    <source>
        <dbReference type="EMBL" id="XDT73807.1"/>
    </source>
</evidence>
<accession>A0AB39UZL9</accession>
<evidence type="ECO:0000259" key="7">
    <source>
        <dbReference type="PROSITE" id="PS51671"/>
    </source>
</evidence>
<dbReference type="SUPFAM" id="SSF81271">
    <property type="entry name" value="TGS-like"/>
    <property type="match status" value="1"/>
</dbReference>
<dbReference type="Pfam" id="PF04607">
    <property type="entry name" value="RelA_SpoT"/>
    <property type="match status" value="1"/>
</dbReference>
<dbReference type="GO" id="GO:0008728">
    <property type="term" value="F:GTP diphosphokinase activity"/>
    <property type="evidence" value="ECO:0007669"/>
    <property type="project" value="TreeGrafter"/>
</dbReference>
<dbReference type="Pfam" id="PF02824">
    <property type="entry name" value="TGS"/>
    <property type="match status" value="1"/>
</dbReference>
<dbReference type="InterPro" id="IPR045865">
    <property type="entry name" value="ACT-like_dom_sf"/>
</dbReference>
<dbReference type="SMART" id="SM00954">
    <property type="entry name" value="RelA_SpoT"/>
    <property type="match status" value="1"/>
</dbReference>
<dbReference type="Gene3D" id="3.30.70.260">
    <property type="match status" value="1"/>
</dbReference>
<dbReference type="EMBL" id="CP154858">
    <property type="protein sequence ID" value="XDT73807.1"/>
    <property type="molecule type" value="Genomic_DNA"/>
</dbReference>
<dbReference type="InterPro" id="IPR007685">
    <property type="entry name" value="RelA_SpoT"/>
</dbReference>
<dbReference type="InterPro" id="IPR033655">
    <property type="entry name" value="TGS_RelA/SpoT"/>
</dbReference>
<comment type="pathway">
    <text evidence="3">Purine metabolism.</text>
</comment>
<dbReference type="FunFam" id="3.30.460.10:FF:000001">
    <property type="entry name" value="GTP pyrophosphokinase RelA"/>
    <property type="match status" value="1"/>
</dbReference>
<dbReference type="RefSeq" id="WP_369602786.1">
    <property type="nucleotide sequence ID" value="NZ_CP154858.1"/>
</dbReference>
<dbReference type="Gene3D" id="3.30.460.10">
    <property type="entry name" value="Beta Polymerase, domain 2"/>
    <property type="match status" value="1"/>
</dbReference>
<name>A0AB39UZL9_9GAMM</name>
<evidence type="ECO:0000256" key="2">
    <source>
        <dbReference type="ARBA" id="ARBA00019852"/>
    </source>
</evidence>
<dbReference type="InterPro" id="IPR002912">
    <property type="entry name" value="ACT_dom"/>
</dbReference>
<dbReference type="SUPFAM" id="SSF81301">
    <property type="entry name" value="Nucleotidyltransferase"/>
    <property type="match status" value="1"/>
</dbReference>
<dbReference type="GO" id="GO:0005886">
    <property type="term" value="C:plasma membrane"/>
    <property type="evidence" value="ECO:0007669"/>
    <property type="project" value="TreeGrafter"/>
</dbReference>
<dbReference type="FunFam" id="3.10.20.30:FF:000002">
    <property type="entry name" value="GTP pyrophosphokinase (RelA/SpoT)"/>
    <property type="match status" value="1"/>
</dbReference>
<dbReference type="InterPro" id="IPR012676">
    <property type="entry name" value="TGS-like"/>
</dbReference>
<sequence length="751" mass="85153">MVKVREDFPLDEHGKVDIPRWLDQIDALAPLSDRAAMLEATELARQIDERVEHAGEQWSPGASLFLTGLEMVNILADLHLDTEALIAAVLYRAVREGHLPLATVERRFGEGVAHLIEGVRRMAAISSLRYGATRPLGDHDEHHVDNIRRMLVGMIDDVRIALIKLAERTCAIRDVKDAPPERRLKVAREVFDIYAPLAHRLGIGHLKWELEDLSFRYLNPEAYKQIARQLDEKRLDRQRYIENAIATLREKLAEQGIQAEITGRAKHIYSIWRKMQRKGVDFSQIYDVRALRVLVNTVGECYTALGVVHGLWRYIPQEFDDYIANPKENGYQSLHTAVIGPEGKVLEVQIRTHAMHEEAELGVCAHWLYKGTDTQRKSEAYEAKIAWLRQVLEEEAGEEPRSEELLEQIRETVQPDRVYVFTPEGEVLDLPVGATPLDFAYKVHTDVGHACRGAKVNGRIVPLTYRLRTGDQVEIITGSEPRPSRDWLNPDLGYVTTPRARAKVAHWFRLQDRASNIREGRDVLQDALRRMSLEQADLAKVLPVLNYKTLDDLYAAVGAGDVKPMHVVRQLQKLVEPEASDQMALRLQQQSRRDGQDTVTISGVGNLLTHIAQCCQPVPGDPIIGYITQGRGVSIHRQDCINALQLQSQQPDRMIQVEWGSEKALYPVDLQIDAYDRSGLLRDVTTLLANEKANVTELTTHTSRTDNSARIRLTVEVSSIEQVGRLIDKIRQLPNIADVRRVREPRRDGHA</sequence>
<dbReference type="KEGG" id="tcd:AAIA72_07525"/>
<dbReference type="CDD" id="cd01668">
    <property type="entry name" value="TGS_RSH"/>
    <property type="match status" value="1"/>
</dbReference>
<dbReference type="InterPro" id="IPR045600">
    <property type="entry name" value="RelA/SpoT_AH_RIS"/>
</dbReference>
<protein>
    <recommendedName>
        <fullName evidence="2">GTP pyrophosphokinase</fullName>
    </recommendedName>
    <alternativeName>
        <fullName evidence="5">(p)ppGpp synthase</fullName>
    </alternativeName>
    <alternativeName>
        <fullName evidence="4">ATP:GTP 3'-pyrophosphotransferase</fullName>
    </alternativeName>
    <alternativeName>
        <fullName evidence="6">ppGpp synthase I</fullName>
    </alternativeName>
</protein>
<comment type="similarity">
    <text evidence="1">Belongs to the RelA/SpoT family.</text>
</comment>
<dbReference type="InterPro" id="IPR004095">
    <property type="entry name" value="TGS"/>
</dbReference>
<dbReference type="InterPro" id="IPR043519">
    <property type="entry name" value="NT_sf"/>
</dbReference>
<dbReference type="GO" id="GO:0015969">
    <property type="term" value="P:guanosine tetraphosphate metabolic process"/>
    <property type="evidence" value="ECO:0007669"/>
    <property type="project" value="InterPro"/>
</dbReference>
<dbReference type="SUPFAM" id="SSF55021">
    <property type="entry name" value="ACT-like"/>
    <property type="match status" value="1"/>
</dbReference>
<evidence type="ECO:0000259" key="8">
    <source>
        <dbReference type="PROSITE" id="PS51880"/>
    </source>
</evidence>
<dbReference type="GO" id="GO:0042594">
    <property type="term" value="P:response to starvation"/>
    <property type="evidence" value="ECO:0007669"/>
    <property type="project" value="TreeGrafter"/>
</dbReference>
<dbReference type="Pfam" id="PF13328">
    <property type="entry name" value="HD_4"/>
    <property type="match status" value="1"/>
</dbReference>
<dbReference type="Gene3D" id="3.10.20.30">
    <property type="match status" value="1"/>
</dbReference>
<gene>
    <name evidence="9" type="primary">relA</name>
    <name evidence="9" type="ORF">AAIA72_07525</name>
</gene>
<dbReference type="CDD" id="cd04876">
    <property type="entry name" value="ACT_RelA-SpoT"/>
    <property type="match status" value="1"/>
</dbReference>
<dbReference type="PANTHER" id="PTHR21262:SF31">
    <property type="entry name" value="GTP PYROPHOSPHOKINASE"/>
    <property type="match status" value="1"/>
</dbReference>
<dbReference type="GO" id="GO:0015949">
    <property type="term" value="P:nucleobase-containing small molecule interconversion"/>
    <property type="evidence" value="ECO:0007669"/>
    <property type="project" value="UniProtKB-ARBA"/>
</dbReference>
<organism evidence="9">
    <name type="scientific">Thermohahella caldifontis</name>
    <dbReference type="NCBI Taxonomy" id="3142973"/>
    <lineage>
        <taxon>Bacteria</taxon>
        <taxon>Pseudomonadati</taxon>
        <taxon>Pseudomonadota</taxon>
        <taxon>Gammaproteobacteria</taxon>
        <taxon>Oceanospirillales</taxon>
        <taxon>Hahellaceae</taxon>
        <taxon>Thermohahella</taxon>
    </lineage>
</organism>
<dbReference type="PANTHER" id="PTHR21262">
    <property type="entry name" value="GUANOSINE-3',5'-BIS DIPHOSPHATE 3'-PYROPHOSPHOHYDROLASE"/>
    <property type="match status" value="1"/>
</dbReference>
<keyword evidence="9" id="KW-0808">Transferase</keyword>
<proteinExistence type="inferred from homology"/>